<protein>
    <submittedName>
        <fullName evidence="2">Uncharacterized protein</fullName>
    </submittedName>
</protein>
<proteinExistence type="predicted"/>
<feature type="compositionally biased region" description="Low complexity" evidence="1">
    <location>
        <begin position="20"/>
        <end position="29"/>
    </location>
</feature>
<name>A0A2I0LA41_PUNGR</name>
<keyword evidence="3" id="KW-1185">Reference proteome</keyword>
<evidence type="ECO:0000313" key="3">
    <source>
        <dbReference type="Proteomes" id="UP000233551"/>
    </source>
</evidence>
<accession>A0A2I0LA41</accession>
<evidence type="ECO:0000256" key="1">
    <source>
        <dbReference type="SAM" id="MobiDB-lite"/>
    </source>
</evidence>
<reference evidence="2 3" key="1">
    <citation type="submission" date="2017-11" db="EMBL/GenBank/DDBJ databases">
        <title>De-novo sequencing of pomegranate (Punica granatum L.) genome.</title>
        <authorList>
            <person name="Akparov Z."/>
            <person name="Amiraslanov A."/>
            <person name="Hajiyeva S."/>
            <person name="Abbasov M."/>
            <person name="Kaur K."/>
            <person name="Hamwieh A."/>
            <person name="Solovyev V."/>
            <person name="Salamov A."/>
            <person name="Braich B."/>
            <person name="Kosarev P."/>
            <person name="Mahmoud A."/>
            <person name="Hajiyev E."/>
            <person name="Babayeva S."/>
            <person name="Izzatullayeva V."/>
            <person name="Mammadov A."/>
            <person name="Mammadov A."/>
            <person name="Sharifova S."/>
            <person name="Ojaghi J."/>
            <person name="Eynullazada K."/>
            <person name="Bayramov B."/>
            <person name="Abdulazimova A."/>
            <person name="Shahmuradov I."/>
        </authorList>
    </citation>
    <scope>NUCLEOTIDE SEQUENCE [LARGE SCALE GENOMIC DNA]</scope>
    <source>
        <strain evidence="3">cv. AG2017</strain>
        <tissue evidence="2">Leaf</tissue>
    </source>
</reference>
<feature type="region of interest" description="Disordered" evidence="1">
    <location>
        <begin position="1"/>
        <end position="29"/>
    </location>
</feature>
<evidence type="ECO:0000313" key="2">
    <source>
        <dbReference type="EMBL" id="PKI77551.1"/>
    </source>
</evidence>
<sequence length="93" mass="10045">MLSDNVLRPSHRPLNPRCPSQSSSLSGRSGNPISSLFGFGSLASLLYLLCKEADFEGSSISSSEASWTSWLHCRVGAGEVLSSEGKTKQKWLE</sequence>
<gene>
    <name evidence="2" type="ORF">CRG98_002157</name>
</gene>
<comment type="caution">
    <text evidence="2">The sequence shown here is derived from an EMBL/GenBank/DDBJ whole genome shotgun (WGS) entry which is preliminary data.</text>
</comment>
<dbReference type="AlphaFoldDB" id="A0A2I0LA41"/>
<organism evidence="2 3">
    <name type="scientific">Punica granatum</name>
    <name type="common">Pomegranate</name>
    <dbReference type="NCBI Taxonomy" id="22663"/>
    <lineage>
        <taxon>Eukaryota</taxon>
        <taxon>Viridiplantae</taxon>
        <taxon>Streptophyta</taxon>
        <taxon>Embryophyta</taxon>
        <taxon>Tracheophyta</taxon>
        <taxon>Spermatophyta</taxon>
        <taxon>Magnoliopsida</taxon>
        <taxon>eudicotyledons</taxon>
        <taxon>Gunneridae</taxon>
        <taxon>Pentapetalae</taxon>
        <taxon>rosids</taxon>
        <taxon>malvids</taxon>
        <taxon>Myrtales</taxon>
        <taxon>Lythraceae</taxon>
        <taxon>Punica</taxon>
    </lineage>
</organism>
<dbReference type="Proteomes" id="UP000233551">
    <property type="component" value="Unassembled WGS sequence"/>
</dbReference>
<dbReference type="EMBL" id="PGOL01000091">
    <property type="protein sequence ID" value="PKI77551.1"/>
    <property type="molecule type" value="Genomic_DNA"/>
</dbReference>